<evidence type="ECO:0008006" key="4">
    <source>
        <dbReference type="Google" id="ProtNLM"/>
    </source>
</evidence>
<comment type="caution">
    <text evidence="2">The sequence shown here is derived from an EMBL/GenBank/DDBJ whole genome shotgun (WGS) entry which is preliminary data.</text>
</comment>
<name>M3VGE3_GORML</name>
<gene>
    <name evidence="2" type="ORF">GM1_022_00500</name>
</gene>
<dbReference type="EMBL" id="BAOP01000022">
    <property type="protein sequence ID" value="GAC80839.1"/>
    <property type="molecule type" value="Genomic_DNA"/>
</dbReference>
<feature type="signal peptide" evidence="1">
    <location>
        <begin position="1"/>
        <end position="35"/>
    </location>
</feature>
<dbReference type="Proteomes" id="UP000035009">
    <property type="component" value="Unassembled WGS sequence"/>
</dbReference>
<proteinExistence type="predicted"/>
<dbReference type="AlphaFoldDB" id="M3VGE3"/>
<feature type="chain" id="PRO_5004041164" description="MPT63-like domain-containing protein" evidence="1">
    <location>
        <begin position="36"/>
        <end position="138"/>
    </location>
</feature>
<evidence type="ECO:0000256" key="1">
    <source>
        <dbReference type="SAM" id="SignalP"/>
    </source>
</evidence>
<dbReference type="RefSeq" id="WP_008380140.1">
    <property type="nucleotide sequence ID" value="NZ_BAOP01000022.1"/>
</dbReference>
<protein>
    <recommendedName>
        <fullName evidence="4">MPT63-like domain-containing protein</fullName>
    </recommendedName>
</protein>
<keyword evidence="1" id="KW-0732">Signal</keyword>
<evidence type="ECO:0000313" key="3">
    <source>
        <dbReference type="Proteomes" id="UP000035009"/>
    </source>
</evidence>
<accession>M3VGE3</accession>
<sequence>MTTITKIRTRVAAAAGGAAIAAAALMAAGTGAASAAPVDSAIPAGAYTAKIAAPSLTGISGPVVGELPASVSGTGVLTIAGQSGKLQPFHGGRLAADGARAVIAGVPVVVWTLPGDDAEGVYVVDVAGAANSGNLVRR</sequence>
<reference evidence="2 3" key="1">
    <citation type="submission" date="2013-02" db="EMBL/GenBank/DDBJ databases">
        <title>Whole genome shotgun sequence of Gordonia malaquae NBRC 108250.</title>
        <authorList>
            <person name="Yoshida I."/>
            <person name="Hosoyama A."/>
            <person name="Tsuchikane K."/>
            <person name="Ando Y."/>
            <person name="Baba S."/>
            <person name="Ohji S."/>
            <person name="Hamada M."/>
            <person name="Tamura T."/>
            <person name="Yamazoe A."/>
            <person name="Yamazaki S."/>
            <person name="Fujita N."/>
        </authorList>
    </citation>
    <scope>NUCLEOTIDE SEQUENCE [LARGE SCALE GENOMIC DNA]</scope>
    <source>
        <strain evidence="2 3">NBRC 108250</strain>
    </source>
</reference>
<evidence type="ECO:0000313" key="2">
    <source>
        <dbReference type="EMBL" id="GAC80839.1"/>
    </source>
</evidence>
<dbReference type="STRING" id="410332.SAMN04488550_0598"/>
<organism evidence="2 3">
    <name type="scientific">Gordonia malaquae NBRC 108250</name>
    <dbReference type="NCBI Taxonomy" id="1223542"/>
    <lineage>
        <taxon>Bacteria</taxon>
        <taxon>Bacillati</taxon>
        <taxon>Actinomycetota</taxon>
        <taxon>Actinomycetes</taxon>
        <taxon>Mycobacteriales</taxon>
        <taxon>Gordoniaceae</taxon>
        <taxon>Gordonia</taxon>
    </lineage>
</organism>
<keyword evidence="3" id="KW-1185">Reference proteome</keyword>